<comment type="caution">
    <text evidence="1">The sequence shown here is derived from an EMBL/GenBank/DDBJ whole genome shotgun (WGS) entry which is preliminary data.</text>
</comment>
<proteinExistence type="predicted"/>
<name>A0A9P6SYH5_9FUNG</name>
<reference evidence="1" key="1">
    <citation type="journal article" date="2020" name="Fungal Divers.">
        <title>Resolving the Mortierellaceae phylogeny through synthesis of multi-gene phylogenetics and phylogenomics.</title>
        <authorList>
            <person name="Vandepol N."/>
            <person name="Liber J."/>
            <person name="Desiro A."/>
            <person name="Na H."/>
            <person name="Kennedy M."/>
            <person name="Barry K."/>
            <person name="Grigoriev I.V."/>
            <person name="Miller A.N."/>
            <person name="O'Donnell K."/>
            <person name="Stajich J.E."/>
            <person name="Bonito G."/>
        </authorList>
    </citation>
    <scope>NUCLEOTIDE SEQUENCE</scope>
    <source>
        <strain evidence="1">NRRL 2769</strain>
    </source>
</reference>
<accession>A0A9P6SYH5</accession>
<keyword evidence="2" id="KW-1185">Reference proteome</keyword>
<gene>
    <name evidence="1" type="ORF">BGZ80_001176</name>
</gene>
<protein>
    <submittedName>
        <fullName evidence="1">Uncharacterized protein</fullName>
    </submittedName>
</protein>
<evidence type="ECO:0000313" key="2">
    <source>
        <dbReference type="Proteomes" id="UP000703661"/>
    </source>
</evidence>
<sequence length="78" mass="7529">YLDGCSKTGTGCGCGLGEECNGGCCDPMWTCDSKANQCTKLVFTGGSGSGSSSSSGINSLPANALAAAAAMAAVFAHV</sequence>
<dbReference type="AlphaFoldDB" id="A0A9P6SYH5"/>
<dbReference type="EMBL" id="JAAAID010001263">
    <property type="protein sequence ID" value="KAG0010798.1"/>
    <property type="molecule type" value="Genomic_DNA"/>
</dbReference>
<evidence type="ECO:0000313" key="1">
    <source>
        <dbReference type="EMBL" id="KAG0010798.1"/>
    </source>
</evidence>
<feature type="non-terminal residue" evidence="1">
    <location>
        <position position="1"/>
    </location>
</feature>
<dbReference type="Proteomes" id="UP000703661">
    <property type="component" value="Unassembled WGS sequence"/>
</dbReference>
<organism evidence="1 2">
    <name type="scientific">Entomortierella chlamydospora</name>
    <dbReference type="NCBI Taxonomy" id="101097"/>
    <lineage>
        <taxon>Eukaryota</taxon>
        <taxon>Fungi</taxon>
        <taxon>Fungi incertae sedis</taxon>
        <taxon>Mucoromycota</taxon>
        <taxon>Mortierellomycotina</taxon>
        <taxon>Mortierellomycetes</taxon>
        <taxon>Mortierellales</taxon>
        <taxon>Mortierellaceae</taxon>
        <taxon>Entomortierella</taxon>
    </lineage>
</organism>